<reference evidence="2 3" key="1">
    <citation type="submission" date="2020-05" db="EMBL/GenBank/DDBJ databases">
        <authorList>
            <person name="Bohanan V.A."/>
            <person name="Brazelton B.R."/>
            <person name="Coffey L.M."/>
            <person name="Donovan A.R."/>
            <person name="Gales A.C."/>
            <person name="Glasscock A.J."/>
            <person name="Grill M."/>
            <person name="Harper M.C."/>
            <person name="Hollowell C.E."/>
            <person name="Liu T.Y."/>
            <person name="Mansour C."/>
            <person name="McDowell A.D."/>
            <person name="Miller T.E."/>
            <person name="Nash A.G."/>
            <person name="Seo J."/>
            <person name="Sherman Z.A."/>
            <person name="Albert R.M."/>
            <person name="Ayala A."/>
            <person name="Monti D.L."/>
            <person name="Garlena R.A."/>
            <person name="Russell D.A."/>
            <person name="Pope W.H."/>
            <person name="Jacobs-Sera D."/>
            <person name="Hatfull G.F."/>
        </authorList>
    </citation>
    <scope>NUCLEOTIDE SEQUENCE [LARGE SCALE GENOMIC DNA]</scope>
</reference>
<dbReference type="Gene3D" id="2.40.50.90">
    <property type="match status" value="1"/>
</dbReference>
<dbReference type="PROSITE" id="PS50830">
    <property type="entry name" value="TNASE_3"/>
    <property type="match status" value="1"/>
</dbReference>
<dbReference type="EMBL" id="MT498055">
    <property type="protein sequence ID" value="QKY79823.1"/>
    <property type="molecule type" value="Genomic_DNA"/>
</dbReference>
<sequence length="117" mass="12907">MTMYSYLAEVVRWVDGDTVYLDVDLGFRMRSTASFRLYGVDTPERGRPGAREATARAEEFAPAGSVVRIETHKDPDKYGRWLVELYSPGAFRSLNTVLVEEGLAVGYLGGTRAAPVG</sequence>
<dbReference type="Proteomes" id="UP000516407">
    <property type="component" value="Segment"/>
</dbReference>
<keyword evidence="3" id="KW-1185">Reference proteome</keyword>
<evidence type="ECO:0000313" key="2">
    <source>
        <dbReference type="EMBL" id="QKY79823.1"/>
    </source>
</evidence>
<name>A0A7G3VC94_9CAUD</name>
<dbReference type="InterPro" id="IPR035437">
    <property type="entry name" value="SNase_OB-fold_sf"/>
</dbReference>
<gene>
    <name evidence="2" type="primary">57</name>
    <name evidence="2" type="ORF">SEA_BUMBLE_57</name>
</gene>
<feature type="domain" description="TNase-like" evidence="1">
    <location>
        <begin position="4"/>
        <end position="104"/>
    </location>
</feature>
<dbReference type="SUPFAM" id="SSF50199">
    <property type="entry name" value="Staphylococcal nuclease"/>
    <property type="match status" value="1"/>
</dbReference>
<dbReference type="SMART" id="SM00318">
    <property type="entry name" value="SNc"/>
    <property type="match status" value="1"/>
</dbReference>
<evidence type="ECO:0000313" key="3">
    <source>
        <dbReference type="Proteomes" id="UP000516407"/>
    </source>
</evidence>
<accession>A0A7G3VC94</accession>
<proteinExistence type="predicted"/>
<organism evidence="2 3">
    <name type="scientific">Arthrobacter phage Bumble</name>
    <dbReference type="NCBI Taxonomy" id="2743904"/>
    <lineage>
        <taxon>Viruses</taxon>
        <taxon>Duplodnaviria</taxon>
        <taxon>Heunggongvirae</taxon>
        <taxon>Uroviricota</taxon>
        <taxon>Caudoviricetes</taxon>
        <taxon>Berryhillviridae</taxon>
        <taxon>Altadenavirus</taxon>
        <taxon>Altadenavirus bumble</taxon>
    </lineage>
</organism>
<dbReference type="Pfam" id="PF00565">
    <property type="entry name" value="SNase"/>
    <property type="match status" value="1"/>
</dbReference>
<evidence type="ECO:0000259" key="1">
    <source>
        <dbReference type="PROSITE" id="PS50830"/>
    </source>
</evidence>
<dbReference type="InterPro" id="IPR016071">
    <property type="entry name" value="Staphylococal_nuclease_OB-fold"/>
</dbReference>
<protein>
    <submittedName>
        <fullName evidence="2">Nuclease</fullName>
    </submittedName>
</protein>